<dbReference type="PANTHER" id="PTHR33064">
    <property type="entry name" value="POL PROTEIN"/>
    <property type="match status" value="1"/>
</dbReference>
<dbReference type="InterPro" id="IPR036397">
    <property type="entry name" value="RNaseH_sf"/>
</dbReference>
<dbReference type="InterPro" id="IPR056924">
    <property type="entry name" value="SH3_Tf2-1"/>
</dbReference>
<dbReference type="AlphaFoldDB" id="A0A1J6J3N7"/>
<dbReference type="Gramene" id="OIT01913">
    <property type="protein sequence ID" value="OIT01913"/>
    <property type="gene ID" value="A4A49_23014"/>
</dbReference>
<dbReference type="Pfam" id="PF24626">
    <property type="entry name" value="SH3_Tf2-1"/>
    <property type="match status" value="1"/>
</dbReference>
<dbReference type="Pfam" id="PF17919">
    <property type="entry name" value="RT_RNaseH_2"/>
    <property type="match status" value="1"/>
</dbReference>
<keyword evidence="5" id="KW-1185">Reference proteome</keyword>
<protein>
    <submittedName>
        <fullName evidence="4">Mitochondrial protein</fullName>
    </submittedName>
</protein>
<dbReference type="GO" id="GO:0003676">
    <property type="term" value="F:nucleic acid binding"/>
    <property type="evidence" value="ECO:0007669"/>
    <property type="project" value="InterPro"/>
</dbReference>
<dbReference type="CDD" id="cd00303">
    <property type="entry name" value="retropepsin_like"/>
    <property type="match status" value="1"/>
</dbReference>
<dbReference type="InterPro" id="IPR016197">
    <property type="entry name" value="Chromo-like_dom_sf"/>
</dbReference>
<organism evidence="4 5">
    <name type="scientific">Nicotiana attenuata</name>
    <name type="common">Coyote tobacco</name>
    <dbReference type="NCBI Taxonomy" id="49451"/>
    <lineage>
        <taxon>Eukaryota</taxon>
        <taxon>Viridiplantae</taxon>
        <taxon>Streptophyta</taxon>
        <taxon>Embryophyta</taxon>
        <taxon>Tracheophyta</taxon>
        <taxon>Spermatophyta</taxon>
        <taxon>Magnoliopsida</taxon>
        <taxon>eudicotyledons</taxon>
        <taxon>Gunneridae</taxon>
        <taxon>Pentapetalae</taxon>
        <taxon>asterids</taxon>
        <taxon>lamiids</taxon>
        <taxon>Solanales</taxon>
        <taxon>Solanaceae</taxon>
        <taxon>Nicotianoideae</taxon>
        <taxon>Nicotianeae</taxon>
        <taxon>Nicotiana</taxon>
    </lineage>
</organism>
<dbReference type="Pfam" id="PF00385">
    <property type="entry name" value="Chromo"/>
    <property type="match status" value="1"/>
</dbReference>
<dbReference type="Gene3D" id="3.30.420.10">
    <property type="entry name" value="Ribonuclease H-like superfamily/Ribonuclease H"/>
    <property type="match status" value="1"/>
</dbReference>
<feature type="domain" description="Tf2-1-like SH3-like" evidence="3">
    <location>
        <begin position="331"/>
        <end position="385"/>
    </location>
</feature>
<dbReference type="SUPFAM" id="SSF54160">
    <property type="entry name" value="Chromo domain-like"/>
    <property type="match status" value="1"/>
</dbReference>
<evidence type="ECO:0000313" key="5">
    <source>
        <dbReference type="Proteomes" id="UP000187609"/>
    </source>
</evidence>
<dbReference type="Gene3D" id="3.30.70.270">
    <property type="match status" value="2"/>
</dbReference>
<reference evidence="4" key="1">
    <citation type="submission" date="2016-11" db="EMBL/GenBank/DDBJ databases">
        <title>The genome of Nicotiana attenuata.</title>
        <authorList>
            <person name="Xu S."/>
            <person name="Brockmoeller T."/>
            <person name="Gaquerel E."/>
            <person name="Navarro A."/>
            <person name="Kuhl H."/>
            <person name="Gase K."/>
            <person name="Ling Z."/>
            <person name="Zhou W."/>
            <person name="Kreitzer C."/>
            <person name="Stanke M."/>
            <person name="Tang H."/>
            <person name="Lyons E."/>
            <person name="Pandey P."/>
            <person name="Pandey S.P."/>
            <person name="Timmermann B."/>
            <person name="Baldwin I.T."/>
        </authorList>
    </citation>
    <scope>NUCLEOTIDE SEQUENCE [LARGE SCALE GENOMIC DNA]</scope>
    <source>
        <strain evidence="4">UT</strain>
    </source>
</reference>
<name>A0A1J6J3N7_NICAT</name>
<gene>
    <name evidence="4" type="ORF">A4A49_23014</name>
</gene>
<dbReference type="PANTHER" id="PTHR33064:SF37">
    <property type="entry name" value="RIBONUCLEASE H"/>
    <property type="match status" value="1"/>
</dbReference>
<dbReference type="FunFam" id="3.30.70.270:FF:000020">
    <property type="entry name" value="Transposon Tf2-6 polyprotein-like Protein"/>
    <property type="match status" value="1"/>
</dbReference>
<comment type="caution">
    <text evidence="4">The sequence shown here is derived from an EMBL/GenBank/DDBJ whole genome shotgun (WGS) entry which is preliminary data.</text>
</comment>
<evidence type="ECO:0000259" key="2">
    <source>
        <dbReference type="Pfam" id="PF17919"/>
    </source>
</evidence>
<dbReference type="InterPro" id="IPR051320">
    <property type="entry name" value="Viral_Replic_Matur_Polypro"/>
</dbReference>
<dbReference type="Proteomes" id="UP000187609">
    <property type="component" value="Unassembled WGS sequence"/>
</dbReference>
<dbReference type="OMA" id="WERWEDY"/>
<dbReference type="EMBL" id="MJEQ01037188">
    <property type="protein sequence ID" value="OIT01913.1"/>
    <property type="molecule type" value="Genomic_DNA"/>
</dbReference>
<dbReference type="InterPro" id="IPR023780">
    <property type="entry name" value="Chromo_domain"/>
</dbReference>
<dbReference type="InterPro" id="IPR043128">
    <property type="entry name" value="Rev_trsase/Diguanyl_cyclase"/>
</dbReference>
<evidence type="ECO:0000259" key="3">
    <source>
        <dbReference type="Pfam" id="PF24626"/>
    </source>
</evidence>
<accession>A0A1J6J3N7</accession>
<evidence type="ECO:0000313" key="4">
    <source>
        <dbReference type="EMBL" id="OIT01913.1"/>
    </source>
</evidence>
<sequence length="462" mass="51950">MVDVNDQCEVTGEDELEQGLEINIELDELMTISLQAFTGVTGYQTIRVTFYHKKRPLQVLIDIGSTHNFIDEELAGKLGCKPSPIAKQSISVADGKRVQTASAVFELVVRHQLYAKPSKCAFGVHEVEYLRHFISAKEVATDPIKISAVKQWPVPTTVKQLKGFLRLAGYSKRFIQVFGAICKPLNQLLRKDNFNWTDEAITAFEKLKNALATAPVLAMLDYTKPFIIETDASGIGIGVVLMQQGHPIAYITHLPLAEWWYNIIYHNAIKCTPYEVFYGDKPPIHLSYLVGEVVTDMVDLSLAAREVVIQLLKFHLARAQQRIKDMANKHRKISVASKPFNKLVAKYFGHYPITAKVGVVAYRLLLLVDVLIHPTFHLSQLKKFHEVPTTMSHPPVIHLSSPYCPEPEGILSRRLVNKGNKVVCQVLVKWSGVDVAQATWEYLTDLQHRFPSFALEGKGVLD</sequence>
<feature type="domain" description="Reverse transcriptase/retrotransposon-derived protein RNase H-like" evidence="2">
    <location>
        <begin position="196"/>
        <end position="252"/>
    </location>
</feature>
<dbReference type="SUPFAM" id="SSF56672">
    <property type="entry name" value="DNA/RNA polymerases"/>
    <property type="match status" value="1"/>
</dbReference>
<dbReference type="InterPro" id="IPR041577">
    <property type="entry name" value="RT_RNaseH_2"/>
</dbReference>
<feature type="domain" description="Chromo" evidence="1">
    <location>
        <begin position="406"/>
        <end position="451"/>
    </location>
</feature>
<dbReference type="InterPro" id="IPR043502">
    <property type="entry name" value="DNA/RNA_pol_sf"/>
</dbReference>
<proteinExistence type="predicted"/>
<evidence type="ECO:0000259" key="1">
    <source>
        <dbReference type="Pfam" id="PF00385"/>
    </source>
</evidence>